<keyword evidence="1" id="KW-0732">Signal</keyword>
<evidence type="ECO:0000256" key="1">
    <source>
        <dbReference type="SAM" id="SignalP"/>
    </source>
</evidence>
<evidence type="ECO:0000313" key="3">
    <source>
        <dbReference type="EMBL" id="TDD94587.1"/>
    </source>
</evidence>
<dbReference type="PROSITE" id="PS51257">
    <property type="entry name" value="PROKAR_LIPOPROTEIN"/>
    <property type="match status" value="1"/>
</dbReference>
<dbReference type="AlphaFoldDB" id="A0A4V2YYV7"/>
<feature type="domain" description="BIG2" evidence="2">
    <location>
        <begin position="35"/>
        <end position="109"/>
    </location>
</feature>
<feature type="signal peptide" evidence="1">
    <location>
        <begin position="1"/>
        <end position="20"/>
    </location>
</feature>
<comment type="caution">
    <text evidence="3">The sequence shown here is derived from an EMBL/GenBank/DDBJ whole genome shotgun (WGS) entry which is preliminary data.</text>
</comment>
<protein>
    <submittedName>
        <fullName evidence="3">Pectate lyase</fullName>
        <ecNumber evidence="3">4.2.2.2</ecNumber>
    </submittedName>
</protein>
<dbReference type="Gene3D" id="2.60.40.1080">
    <property type="match status" value="1"/>
</dbReference>
<dbReference type="GO" id="GO:0030570">
    <property type="term" value="F:pectate lyase activity"/>
    <property type="evidence" value="ECO:0007669"/>
    <property type="project" value="UniProtKB-EC"/>
</dbReference>
<dbReference type="InterPro" id="IPR003343">
    <property type="entry name" value="Big_2"/>
</dbReference>
<evidence type="ECO:0000259" key="2">
    <source>
        <dbReference type="SMART" id="SM00635"/>
    </source>
</evidence>
<keyword evidence="4" id="KW-1185">Reference proteome</keyword>
<dbReference type="SUPFAM" id="SSF49373">
    <property type="entry name" value="Invasin/intimin cell-adhesion fragments"/>
    <property type="match status" value="1"/>
</dbReference>
<dbReference type="EC" id="4.2.2.2" evidence="3"/>
<name>A0A4V2YYV7_9FLAO</name>
<dbReference type="Pfam" id="PF09492">
    <property type="entry name" value="Pec_lyase"/>
    <property type="match status" value="1"/>
</dbReference>
<organism evidence="3 4">
    <name type="scientific">Flavobacterium cellulosilyticum</name>
    <dbReference type="NCBI Taxonomy" id="2541731"/>
    <lineage>
        <taxon>Bacteria</taxon>
        <taxon>Pseudomonadati</taxon>
        <taxon>Bacteroidota</taxon>
        <taxon>Flavobacteriia</taxon>
        <taxon>Flavobacteriales</taxon>
        <taxon>Flavobacteriaceae</taxon>
        <taxon>Flavobacterium</taxon>
    </lineage>
</organism>
<dbReference type="Gene3D" id="1.50.10.20">
    <property type="match status" value="1"/>
</dbReference>
<dbReference type="SMART" id="SM00635">
    <property type="entry name" value="BID_2"/>
    <property type="match status" value="1"/>
</dbReference>
<dbReference type="RefSeq" id="WP_132008626.1">
    <property type="nucleotide sequence ID" value="NZ_SMFK01000015.1"/>
</dbReference>
<reference evidence="3 4" key="1">
    <citation type="submission" date="2019-03" db="EMBL/GenBank/DDBJ databases">
        <title>Flavobacterium AR-3-4 sp. nov. isolated from arctic soil.</title>
        <authorList>
            <person name="Chaudhary D.K."/>
        </authorList>
    </citation>
    <scope>NUCLEOTIDE SEQUENCE [LARGE SCALE GENOMIC DNA]</scope>
    <source>
        <strain evidence="3 4">AR-3-4</strain>
    </source>
</reference>
<dbReference type="SUPFAM" id="SSF81853">
    <property type="entry name" value="Family 10 polysaccharide lyase"/>
    <property type="match status" value="1"/>
</dbReference>
<accession>A0A4V2YYV7</accession>
<dbReference type="EMBL" id="SMFK01000015">
    <property type="protein sequence ID" value="TDD94587.1"/>
    <property type="molecule type" value="Genomic_DNA"/>
</dbReference>
<evidence type="ECO:0000313" key="4">
    <source>
        <dbReference type="Proteomes" id="UP000295479"/>
    </source>
</evidence>
<gene>
    <name evidence="3" type="primary">pelA</name>
    <name evidence="3" type="ORF">E0F76_16345</name>
</gene>
<dbReference type="Proteomes" id="UP000295479">
    <property type="component" value="Unassembled WGS sequence"/>
</dbReference>
<proteinExistence type="predicted"/>
<dbReference type="InterPro" id="IPR008964">
    <property type="entry name" value="Invasin/intimin_cell_adhesion"/>
</dbReference>
<feature type="chain" id="PRO_5020362523" evidence="1">
    <location>
        <begin position="21"/>
        <end position="441"/>
    </location>
</feature>
<dbReference type="OrthoDB" id="9804686at2"/>
<dbReference type="NCBIfam" id="TIGR02474">
    <property type="entry name" value="pec_lyase"/>
    <property type="match status" value="1"/>
</dbReference>
<dbReference type="InterPro" id="IPR012669">
    <property type="entry name" value="Pectate_lyase"/>
</dbReference>
<dbReference type="Pfam" id="PF02368">
    <property type="entry name" value="Big_2"/>
    <property type="match status" value="1"/>
</dbReference>
<keyword evidence="3" id="KW-0456">Lyase</keyword>
<sequence length="441" mass="48156">MNKLKGLMVIICLYFLSACSSDSVVKENPTVPTVITESITINGSAITDGKPKQLTLNILPINVSTKAVSWTTSSAAATISSDGILTPKLNGTVTVTATATDGSGKVGELQVNISGVTTVYTSITRAESILIWQRNNGGWGKAVPDLNSYSAVQTEAQKATALSTKNSTDTTIDNGHVVTELRYLLADYKTSNNPNYLFAAEKAIDYLFQAQYSNGGWPQYYPDKSLYRHQITYNDNAIVNVMNLMWDIIKSKNNLELVNPKYKALADISFKKGIDIILKTQITSPSGKKSAWCAQHDEITLLPALARAYELPSVSGSESVGVIRTLMLVEQPSEAVKQAIKDAVDWFALAKIFDISTKQVPDATGPNGYDVVIYTTPGTTTWARFYDLNTNLPFFCGRDGVKKASLAEIEIERRAGYSWYGNWASTIIGSEYTAWKTKNGL</sequence>